<name>A0A0E9RKK0_ANGAN</name>
<reference evidence="1" key="1">
    <citation type="submission" date="2014-11" db="EMBL/GenBank/DDBJ databases">
        <authorList>
            <person name="Amaro Gonzalez C."/>
        </authorList>
    </citation>
    <scope>NUCLEOTIDE SEQUENCE</scope>
</reference>
<protein>
    <submittedName>
        <fullName evidence="1">Uncharacterized protein</fullName>
    </submittedName>
</protein>
<sequence length="40" mass="4697">MIKLSLNQWVPQKAKPSLSLWPPQKMSENQWLLQMTSLSK</sequence>
<accession>A0A0E9RKK0</accession>
<dbReference type="AlphaFoldDB" id="A0A0E9RKK0"/>
<evidence type="ECO:0000313" key="1">
    <source>
        <dbReference type="EMBL" id="JAH28975.1"/>
    </source>
</evidence>
<proteinExistence type="predicted"/>
<reference evidence="1" key="2">
    <citation type="journal article" date="2015" name="Fish Shellfish Immunol.">
        <title>Early steps in the European eel (Anguilla anguilla)-Vibrio vulnificus interaction in the gills: Role of the RtxA13 toxin.</title>
        <authorList>
            <person name="Callol A."/>
            <person name="Pajuelo D."/>
            <person name="Ebbesson L."/>
            <person name="Teles M."/>
            <person name="MacKenzie S."/>
            <person name="Amaro C."/>
        </authorList>
    </citation>
    <scope>NUCLEOTIDE SEQUENCE</scope>
</reference>
<organism evidence="1">
    <name type="scientific">Anguilla anguilla</name>
    <name type="common">European freshwater eel</name>
    <name type="synonym">Muraena anguilla</name>
    <dbReference type="NCBI Taxonomy" id="7936"/>
    <lineage>
        <taxon>Eukaryota</taxon>
        <taxon>Metazoa</taxon>
        <taxon>Chordata</taxon>
        <taxon>Craniata</taxon>
        <taxon>Vertebrata</taxon>
        <taxon>Euteleostomi</taxon>
        <taxon>Actinopterygii</taxon>
        <taxon>Neopterygii</taxon>
        <taxon>Teleostei</taxon>
        <taxon>Anguilliformes</taxon>
        <taxon>Anguillidae</taxon>
        <taxon>Anguilla</taxon>
    </lineage>
</organism>
<dbReference type="EMBL" id="GBXM01079602">
    <property type="protein sequence ID" value="JAH28975.1"/>
    <property type="molecule type" value="Transcribed_RNA"/>
</dbReference>